<dbReference type="InterPro" id="IPR013083">
    <property type="entry name" value="Znf_RING/FYVE/PHD"/>
</dbReference>
<evidence type="ECO:0000256" key="1">
    <source>
        <dbReference type="SAM" id="MobiDB-lite"/>
    </source>
</evidence>
<dbReference type="PROSITE" id="PS51698">
    <property type="entry name" value="U_BOX"/>
    <property type="match status" value="1"/>
</dbReference>
<evidence type="ECO:0000313" key="4">
    <source>
        <dbReference type="Proteomes" id="UP001642464"/>
    </source>
</evidence>
<dbReference type="Proteomes" id="UP001642464">
    <property type="component" value="Unassembled WGS sequence"/>
</dbReference>
<dbReference type="EMBL" id="CAXAMM010010001">
    <property type="protein sequence ID" value="CAK9021955.1"/>
    <property type="molecule type" value="Genomic_DNA"/>
</dbReference>
<dbReference type="CDD" id="cd16655">
    <property type="entry name" value="RING-Ubox_WDSUB1-like"/>
    <property type="match status" value="1"/>
</dbReference>
<accession>A0ABP0K594</accession>
<dbReference type="PANTHER" id="PTHR46573">
    <property type="entry name" value="WD REPEAT, SAM AND U-BOX DOMAIN-CONTAINING PROTEIN 1"/>
    <property type="match status" value="1"/>
</dbReference>
<dbReference type="SMART" id="SM00504">
    <property type="entry name" value="Ubox"/>
    <property type="match status" value="1"/>
</dbReference>
<evidence type="ECO:0000259" key="2">
    <source>
        <dbReference type="PROSITE" id="PS51698"/>
    </source>
</evidence>
<dbReference type="PANTHER" id="PTHR46573:SF1">
    <property type="entry name" value="WD REPEAT, SAM AND U-BOX DOMAIN-CONTAINING PROTEIN 1"/>
    <property type="match status" value="1"/>
</dbReference>
<comment type="caution">
    <text evidence="3">The sequence shown here is derived from an EMBL/GenBank/DDBJ whole genome shotgun (WGS) entry which is preliminary data.</text>
</comment>
<reference evidence="3 4" key="1">
    <citation type="submission" date="2024-02" db="EMBL/GenBank/DDBJ databases">
        <authorList>
            <person name="Chen Y."/>
            <person name="Shah S."/>
            <person name="Dougan E. K."/>
            <person name="Thang M."/>
            <person name="Chan C."/>
        </authorList>
    </citation>
    <scope>NUCLEOTIDE SEQUENCE [LARGE SCALE GENOMIC DNA]</scope>
</reference>
<keyword evidence="4" id="KW-1185">Reference proteome</keyword>
<dbReference type="SUPFAM" id="SSF57850">
    <property type="entry name" value="RING/U-box"/>
    <property type="match status" value="1"/>
</dbReference>
<feature type="region of interest" description="Disordered" evidence="1">
    <location>
        <begin position="1"/>
        <end position="38"/>
    </location>
</feature>
<evidence type="ECO:0000313" key="3">
    <source>
        <dbReference type="EMBL" id="CAK9021955.1"/>
    </source>
</evidence>
<dbReference type="Gene3D" id="3.30.40.10">
    <property type="entry name" value="Zinc/RING finger domain, C3HC4 (zinc finger)"/>
    <property type="match status" value="1"/>
</dbReference>
<sequence>MEEGLVDPMPDRPAKMRRVEEPSEPSAPSTEKGISRVDSEKILRMSQKGMSVDAIADVWNVEAVEIVKTLELMRSGKDSQSDAQAGSEHGWTSLVKRLMEDPPDLCCPISQELMEDPVVAADGITYERRCIAEWFYFNSGSPTTREPLLTRVLNPSQHMKSAVIAYKERTVQEILSVAAELQGAEALKLLSRGEQFVRSSLPDVSAKKKLSSLLLLRGKRMKPGSRSKVNQELVPMLLEVGDTPQLQELLADMNEQEVIWLLHQVDGDVLESLSVPGPHKILVCKELARRITDSPVAEAQAERLSLLWDFLSQEQENQDDQDWAQAASLMLAAFHGRLTAKLERLDTKLLHHALTFLRNKERATAFARDFFTCDFGISTLEKWPPSKSASIFVELASRMDDDKDDEKLDLLVKAHGINDADAHVCRALSKQICRRMLCQRTTSDSKHLEGLLLKVQLEQVEDIPAEVVSKLCLEQESLKSLHGSQLMLLAKMLEKANRRADGARVALAAAEFFSAKEMEDESHDAIVYALSLDHTHANASTMLCELLRSIRGKCKELSSKCRELEKAQQAIKPPVWHLTWDLSNYDFTNFTKKQEQLSEKFQLGASGVEAWLDLRPVASANRASLYLRVSEPVCAKWRFQVGRWEDTTEHEFAKKEDGSISGHGWKKKIPISDLSSNITFHLLSVRREGSSLQLVAPRNGPFQ</sequence>
<proteinExistence type="predicted"/>
<feature type="domain" description="U-box" evidence="2">
    <location>
        <begin position="100"/>
        <end position="173"/>
    </location>
</feature>
<dbReference type="InterPro" id="IPR003613">
    <property type="entry name" value="Ubox_domain"/>
</dbReference>
<protein>
    <submittedName>
        <fullName evidence="3">U-box domain-containing protein 51 (Plant U-box protein 51)</fullName>
    </submittedName>
</protein>
<dbReference type="Pfam" id="PF04564">
    <property type="entry name" value="U-box"/>
    <property type="match status" value="1"/>
</dbReference>
<dbReference type="InterPro" id="IPR052085">
    <property type="entry name" value="WD-SAM-U-box"/>
</dbReference>
<name>A0ABP0K594_9DINO</name>
<gene>
    <name evidence="3" type="ORF">SCF082_LOCUS15568</name>
</gene>
<feature type="compositionally biased region" description="Basic and acidic residues" evidence="1">
    <location>
        <begin position="9"/>
        <end position="21"/>
    </location>
</feature>
<organism evidence="3 4">
    <name type="scientific">Durusdinium trenchii</name>
    <dbReference type="NCBI Taxonomy" id="1381693"/>
    <lineage>
        <taxon>Eukaryota</taxon>
        <taxon>Sar</taxon>
        <taxon>Alveolata</taxon>
        <taxon>Dinophyceae</taxon>
        <taxon>Suessiales</taxon>
        <taxon>Symbiodiniaceae</taxon>
        <taxon>Durusdinium</taxon>
    </lineage>
</organism>